<dbReference type="GO" id="GO:0003677">
    <property type="term" value="F:DNA binding"/>
    <property type="evidence" value="ECO:0007669"/>
    <property type="project" value="InterPro"/>
</dbReference>
<gene>
    <name evidence="12" type="primary">rpb1</name>
</gene>
<dbReference type="EMBL" id="JF754437">
    <property type="protein sequence ID" value="AFG28540.1"/>
    <property type="molecule type" value="Genomic_DNA"/>
</dbReference>
<evidence type="ECO:0000259" key="8">
    <source>
        <dbReference type="Pfam" id="PF04983"/>
    </source>
</evidence>
<evidence type="ECO:0000256" key="1">
    <source>
        <dbReference type="ARBA" id="ARBA00012418"/>
    </source>
</evidence>
<keyword evidence="3" id="KW-0808">Transferase</keyword>
<dbReference type="FunFam" id="1.10.274.100:FF:000001">
    <property type="entry name" value="DNA-directed RNA polymerase subunit"/>
    <property type="match status" value="1"/>
</dbReference>
<evidence type="ECO:0000256" key="7">
    <source>
        <dbReference type="SAM" id="Coils"/>
    </source>
</evidence>
<dbReference type="Pfam" id="PF04983">
    <property type="entry name" value="RNA_pol_Rpb1_3"/>
    <property type="match status" value="1"/>
</dbReference>
<proteinExistence type="predicted"/>
<reference evidence="12" key="1">
    <citation type="submission" date="2011-03" db="EMBL/GenBank/DDBJ databases">
        <title>Phylogeny of eukaryotes inferred using the largest subunit of RNA polymerase II.</title>
        <authorList>
            <person name="Malik S.-B."/>
            <person name="Brochu C.D."/>
            <person name="Jing Y."/>
            <person name="Whetstone A."/>
            <person name="Morse G.J."/>
            <person name="McKiernan K.R."/>
            <person name="Sebastian N."/>
            <person name="Dacks J."/>
            <person name="Logsdon J.M.Jr."/>
        </authorList>
    </citation>
    <scope>NUCLEOTIDE SEQUENCE</scope>
</reference>
<dbReference type="PANTHER" id="PTHR19376:SF37">
    <property type="entry name" value="DNA-DIRECTED RNA POLYMERASE II SUBUNIT RPB1"/>
    <property type="match status" value="1"/>
</dbReference>
<accession>A0A0D3L307</accession>
<dbReference type="Gene3D" id="1.10.132.30">
    <property type="match status" value="1"/>
</dbReference>
<evidence type="ECO:0000256" key="3">
    <source>
        <dbReference type="ARBA" id="ARBA00022679"/>
    </source>
</evidence>
<dbReference type="Pfam" id="PF04992">
    <property type="entry name" value="RNA_pol_Rpb1_6"/>
    <property type="match status" value="1"/>
</dbReference>
<sequence>NLHVPQSLLNKAELMEMMMVPKNFVSPNKSAPCMGIVQDSLLGCFRITDKETFLDKFFVQSVAMWIDVWDPPIPAILKPRPLWTGKQIFSLILPEVNIHNDEKHVFSHEDKMLLIRRGQLLSGPIKKGIVGAAAGSLIHVIFNEKGSDEVARFINGVQRVTAFFLLNFSFSVGVQDTVADKETLTHIIEVLVKAREEVRGIGACANEGTLQRKAGMTLLQSFEKDVNTALNKCRDDSAKKALGNVRRTNSFKCMIEAGSKGSDLNIQQIAVFVGQQNVGGQRIPFGFRRRTLPHFCLDDYGEASRGMATRGYVEGLRPYEFYFHTMAGREGLIDTAVKTADTGYLQRKLIKALEDVHAAYDGTVRNANQDIIQFAYGEDALDGARIEGSQSFQLPMMSNEDMRRAFRFEYRDDGTFTEEVGGNYMDVHAKRALRTDSENVKRLEAEFQQLMVDRDECRKIMELSKNPKLSLPINVERLIRNARSTMGTKAVISDLNPVNVVHSVRKLQEDLVQLFPSYNRGPDGKFLSEHSRHRVECALHLFKIHLRQMLNSKRVLKDYKLNSTAFTFLLSEIRAKYLQSIIHPGEMIGAMAAQSC</sequence>
<dbReference type="InterPro" id="IPR045867">
    <property type="entry name" value="DNA-dir_RpoC_beta_prime"/>
</dbReference>
<dbReference type="GO" id="GO:0006351">
    <property type="term" value="P:DNA-templated transcription"/>
    <property type="evidence" value="ECO:0007669"/>
    <property type="project" value="InterPro"/>
</dbReference>
<feature type="non-terminal residue" evidence="12">
    <location>
        <position position="596"/>
    </location>
</feature>
<dbReference type="InterPro" id="IPR007081">
    <property type="entry name" value="RNA_pol_Rpb1_5"/>
</dbReference>
<evidence type="ECO:0000259" key="11">
    <source>
        <dbReference type="Pfam" id="PF05000"/>
    </source>
</evidence>
<dbReference type="PANTHER" id="PTHR19376">
    <property type="entry name" value="DNA-DIRECTED RNA POLYMERASE"/>
    <property type="match status" value="1"/>
</dbReference>
<evidence type="ECO:0000256" key="6">
    <source>
        <dbReference type="ARBA" id="ARBA00048552"/>
    </source>
</evidence>
<dbReference type="GO" id="GO:0003899">
    <property type="term" value="F:DNA-directed RNA polymerase activity"/>
    <property type="evidence" value="ECO:0007669"/>
    <property type="project" value="UniProtKB-EC"/>
</dbReference>
<feature type="domain" description="RNA polymerase Rpb1" evidence="9">
    <location>
        <begin position="381"/>
        <end position="580"/>
    </location>
</feature>
<keyword evidence="7" id="KW-0175">Coiled coil</keyword>
<keyword evidence="4" id="KW-0548">Nucleotidyltransferase</keyword>
<organism evidence="12">
    <name type="scientific">Bodo saltans</name>
    <name type="common">Flagellated protozoan</name>
    <dbReference type="NCBI Taxonomy" id="75058"/>
    <lineage>
        <taxon>Eukaryota</taxon>
        <taxon>Discoba</taxon>
        <taxon>Euglenozoa</taxon>
        <taxon>Kinetoplastea</taxon>
        <taxon>Metakinetoplastina</taxon>
        <taxon>Eubodonida</taxon>
        <taxon>Bodonidae</taxon>
        <taxon>Bodo</taxon>
    </lineage>
</organism>
<feature type="domain" description="RNA polymerase Rpb1" evidence="10">
    <location>
        <begin position="315"/>
        <end position="596"/>
    </location>
</feature>
<feature type="coiled-coil region" evidence="7">
    <location>
        <begin position="433"/>
        <end position="460"/>
    </location>
</feature>
<evidence type="ECO:0000259" key="10">
    <source>
        <dbReference type="Pfam" id="PF04998"/>
    </source>
</evidence>
<dbReference type="EC" id="2.7.7.6" evidence="1"/>
<evidence type="ECO:0000256" key="4">
    <source>
        <dbReference type="ARBA" id="ARBA00022695"/>
    </source>
</evidence>
<evidence type="ECO:0000256" key="5">
    <source>
        <dbReference type="ARBA" id="ARBA00023163"/>
    </source>
</evidence>
<dbReference type="InterPro" id="IPR007066">
    <property type="entry name" value="RNA_pol_Rpb1_3"/>
</dbReference>
<dbReference type="Gene3D" id="6.10.250.2940">
    <property type="match status" value="1"/>
</dbReference>
<evidence type="ECO:0000256" key="2">
    <source>
        <dbReference type="ARBA" id="ARBA00022478"/>
    </source>
</evidence>
<feature type="non-terminal residue" evidence="12">
    <location>
        <position position="1"/>
    </location>
</feature>
<keyword evidence="2" id="KW-0240">DNA-directed RNA polymerase</keyword>
<dbReference type="Pfam" id="PF05000">
    <property type="entry name" value="RNA_pol_Rpb1_4"/>
    <property type="match status" value="1"/>
</dbReference>
<comment type="catalytic activity">
    <reaction evidence="6">
        <text>RNA(n) + a ribonucleoside 5'-triphosphate = RNA(n+1) + diphosphate</text>
        <dbReference type="Rhea" id="RHEA:21248"/>
        <dbReference type="Rhea" id="RHEA-COMP:14527"/>
        <dbReference type="Rhea" id="RHEA-COMP:17342"/>
        <dbReference type="ChEBI" id="CHEBI:33019"/>
        <dbReference type="ChEBI" id="CHEBI:61557"/>
        <dbReference type="ChEBI" id="CHEBI:140395"/>
        <dbReference type="EC" id="2.7.7.6"/>
    </reaction>
</comment>
<keyword evidence="5" id="KW-0804">Transcription</keyword>
<dbReference type="Pfam" id="PF04998">
    <property type="entry name" value="RNA_pol_Rpb1_5"/>
    <property type="match status" value="1"/>
</dbReference>
<protein>
    <recommendedName>
        <fullName evidence="1">DNA-directed RNA polymerase</fullName>
        <ecNumber evidence="1">2.7.7.6</ecNumber>
    </recommendedName>
</protein>
<dbReference type="Gene3D" id="1.10.274.100">
    <property type="entry name" value="RNA polymerase Rpb1, domain 3"/>
    <property type="match status" value="1"/>
</dbReference>
<dbReference type="GO" id="GO:0005665">
    <property type="term" value="C:RNA polymerase II, core complex"/>
    <property type="evidence" value="ECO:0007669"/>
    <property type="project" value="TreeGrafter"/>
</dbReference>
<evidence type="ECO:0000259" key="9">
    <source>
        <dbReference type="Pfam" id="PF04992"/>
    </source>
</evidence>
<dbReference type="InterPro" id="IPR007083">
    <property type="entry name" value="RNA_pol_Rpb1_4"/>
</dbReference>
<feature type="domain" description="RNA polymerase Rpb1" evidence="8">
    <location>
        <begin position="23"/>
        <end position="177"/>
    </location>
</feature>
<name>A0A0D3L307_BODSA</name>
<dbReference type="VEuPathDB" id="TriTrypDB:BSAL_18850"/>
<dbReference type="InterPro" id="IPR042102">
    <property type="entry name" value="RNA_pol_Rpb1_3_sf"/>
</dbReference>
<feature type="domain" description="RNA polymerase Rpb1" evidence="11">
    <location>
        <begin position="206"/>
        <end position="307"/>
    </location>
</feature>
<dbReference type="SUPFAM" id="SSF64484">
    <property type="entry name" value="beta and beta-prime subunits of DNA dependent RNA-polymerase"/>
    <property type="match status" value="1"/>
</dbReference>
<dbReference type="InterPro" id="IPR007075">
    <property type="entry name" value="RNA_pol_Rpb1_6"/>
</dbReference>
<dbReference type="InterPro" id="IPR038120">
    <property type="entry name" value="Rpb1_funnel_sf"/>
</dbReference>
<evidence type="ECO:0000313" key="12">
    <source>
        <dbReference type="EMBL" id="AFG28540.1"/>
    </source>
</evidence>
<dbReference type="Gene3D" id="6.20.50.80">
    <property type="match status" value="1"/>
</dbReference>
<dbReference type="AlphaFoldDB" id="A0A0D3L307"/>